<protein>
    <submittedName>
        <fullName evidence="12">Uncharacterized protein</fullName>
    </submittedName>
</protein>
<name>A0A0L0H918_SPIPD</name>
<evidence type="ECO:0000256" key="6">
    <source>
        <dbReference type="ARBA" id="ARBA00022792"/>
    </source>
</evidence>
<evidence type="ECO:0000256" key="3">
    <source>
        <dbReference type="ARBA" id="ARBA00022448"/>
    </source>
</evidence>
<dbReference type="InParanoid" id="A0A0L0H918"/>
<dbReference type="GO" id="GO:0005743">
    <property type="term" value="C:mitochondrial inner membrane"/>
    <property type="evidence" value="ECO:0007669"/>
    <property type="project" value="UniProtKB-SubCell"/>
</dbReference>
<comment type="subcellular location">
    <subcellularLocation>
        <location evidence="1">Mitochondrion inner membrane</location>
        <topology evidence="1">Multi-pass membrane protein</topology>
    </subcellularLocation>
</comment>
<comment type="similarity">
    <text evidence="2 11">Belongs to the mitochondrial carrier (TC 2.A.29) family.</text>
</comment>
<dbReference type="InterPro" id="IPR023395">
    <property type="entry name" value="MCP_dom_sf"/>
</dbReference>
<evidence type="ECO:0000256" key="4">
    <source>
        <dbReference type="ARBA" id="ARBA00022692"/>
    </source>
</evidence>
<dbReference type="Pfam" id="PF00153">
    <property type="entry name" value="Mito_carr"/>
    <property type="match status" value="3"/>
</dbReference>
<evidence type="ECO:0000313" key="13">
    <source>
        <dbReference type="Proteomes" id="UP000053201"/>
    </source>
</evidence>
<dbReference type="VEuPathDB" id="FungiDB:SPPG_07411"/>
<dbReference type="SUPFAM" id="SSF103506">
    <property type="entry name" value="Mitochondrial carrier"/>
    <property type="match status" value="1"/>
</dbReference>
<dbReference type="Gene3D" id="1.50.40.10">
    <property type="entry name" value="Mitochondrial carrier domain"/>
    <property type="match status" value="1"/>
</dbReference>
<sequence length="291" mass="31832">MSTEVKPLPVHYSLAAGAIAGVTEILAMYPLDVVKTRFQLTVGKAESNSILGTFKSIVKSEGPAALYRGIIPPIMVEAPKRAIKFGANDAYKNLYKRNFGFRDSQGLSVLTGVSAGATEALVVVSFDLIKIRLQDKNNAGKYKNTMDCVAKIMQEEGIRGFFKGMEATIWRHAVWNGGYFGVITGVRQALPEPETKQGILLKNFVCGSFGGTVGTLLNTPFDVVKTRVQSQVHPPYKYNWAIPAIVRIAREEGFSALYKGFVPKVLRLGPGGGILLVVYDLVTSYMRKHLL</sequence>
<organism evidence="12 13">
    <name type="scientific">Spizellomyces punctatus (strain DAOM BR117)</name>
    <dbReference type="NCBI Taxonomy" id="645134"/>
    <lineage>
        <taxon>Eukaryota</taxon>
        <taxon>Fungi</taxon>
        <taxon>Fungi incertae sedis</taxon>
        <taxon>Chytridiomycota</taxon>
        <taxon>Chytridiomycota incertae sedis</taxon>
        <taxon>Chytridiomycetes</taxon>
        <taxon>Spizellomycetales</taxon>
        <taxon>Spizellomycetaceae</taxon>
        <taxon>Spizellomyces</taxon>
    </lineage>
</organism>
<dbReference type="Proteomes" id="UP000053201">
    <property type="component" value="Unassembled WGS sequence"/>
</dbReference>
<reference evidence="12 13" key="1">
    <citation type="submission" date="2009-08" db="EMBL/GenBank/DDBJ databases">
        <title>The Genome Sequence of Spizellomyces punctatus strain DAOM BR117.</title>
        <authorList>
            <consortium name="The Broad Institute Genome Sequencing Platform"/>
            <person name="Russ C."/>
            <person name="Cuomo C."/>
            <person name="Shea T."/>
            <person name="Young S.K."/>
            <person name="Zeng Q."/>
            <person name="Koehrsen M."/>
            <person name="Haas B."/>
            <person name="Borodovsky M."/>
            <person name="Guigo R."/>
            <person name="Alvarado L."/>
            <person name="Berlin A."/>
            <person name="Bochicchio J."/>
            <person name="Borenstein D."/>
            <person name="Chapman S."/>
            <person name="Chen Z."/>
            <person name="Engels R."/>
            <person name="Freedman E."/>
            <person name="Gellesch M."/>
            <person name="Goldberg J."/>
            <person name="Griggs A."/>
            <person name="Gujja S."/>
            <person name="Heiman D."/>
            <person name="Hepburn T."/>
            <person name="Howarth C."/>
            <person name="Jen D."/>
            <person name="Larson L."/>
            <person name="Lewis B."/>
            <person name="Mehta T."/>
            <person name="Park D."/>
            <person name="Pearson M."/>
            <person name="Roberts A."/>
            <person name="Saif S."/>
            <person name="Shenoy N."/>
            <person name="Sisk P."/>
            <person name="Stolte C."/>
            <person name="Sykes S."/>
            <person name="Thomson T."/>
            <person name="Walk T."/>
            <person name="White J."/>
            <person name="Yandava C."/>
            <person name="Burger G."/>
            <person name="Gray M.W."/>
            <person name="Holland P.W.H."/>
            <person name="King N."/>
            <person name="Lang F.B.F."/>
            <person name="Roger A.J."/>
            <person name="Ruiz-Trillo I."/>
            <person name="Lander E."/>
            <person name="Nusbaum C."/>
        </authorList>
    </citation>
    <scope>NUCLEOTIDE SEQUENCE [LARGE SCALE GENOMIC DNA]</scope>
    <source>
        <strain evidence="12 13">DAOM BR117</strain>
    </source>
</reference>
<dbReference type="PANTHER" id="PTHR46356">
    <property type="entry name" value="MITOCHONDRIAL 2-OXODICARBOXYLATE CARRIER"/>
    <property type="match status" value="1"/>
</dbReference>
<evidence type="ECO:0000256" key="2">
    <source>
        <dbReference type="ARBA" id="ARBA00006375"/>
    </source>
</evidence>
<dbReference type="PANTHER" id="PTHR46356:SF1">
    <property type="entry name" value="MITOCHONDRIAL 2-OXODICARBOXYLATE CARRIER"/>
    <property type="match status" value="1"/>
</dbReference>
<dbReference type="PROSITE" id="PS50920">
    <property type="entry name" value="SOLCAR"/>
    <property type="match status" value="3"/>
</dbReference>
<dbReference type="PRINTS" id="PR00926">
    <property type="entry name" value="MITOCARRIER"/>
</dbReference>
<keyword evidence="7" id="KW-1133">Transmembrane helix</keyword>
<keyword evidence="13" id="KW-1185">Reference proteome</keyword>
<dbReference type="GO" id="GO:0055085">
    <property type="term" value="P:transmembrane transport"/>
    <property type="evidence" value="ECO:0007669"/>
    <property type="project" value="InterPro"/>
</dbReference>
<dbReference type="OMA" id="LPFQYQF"/>
<dbReference type="InterPro" id="IPR002067">
    <property type="entry name" value="MCP"/>
</dbReference>
<keyword evidence="4 10" id="KW-0812">Transmembrane</keyword>
<keyword evidence="6" id="KW-0999">Mitochondrion inner membrane</keyword>
<dbReference type="GeneID" id="27690629"/>
<dbReference type="eggNOG" id="KOG0754">
    <property type="taxonomic scope" value="Eukaryota"/>
</dbReference>
<evidence type="ECO:0000256" key="7">
    <source>
        <dbReference type="ARBA" id="ARBA00022989"/>
    </source>
</evidence>
<dbReference type="AlphaFoldDB" id="A0A0L0H918"/>
<feature type="repeat" description="Solcar" evidence="10">
    <location>
        <begin position="103"/>
        <end position="189"/>
    </location>
</feature>
<gene>
    <name evidence="12" type="ORF">SPPG_07411</name>
</gene>
<keyword evidence="8" id="KW-0496">Mitochondrion</keyword>
<keyword evidence="9 10" id="KW-0472">Membrane</keyword>
<dbReference type="FunCoup" id="A0A0L0H918">
    <property type="interactions" value="98"/>
</dbReference>
<evidence type="ECO:0000256" key="10">
    <source>
        <dbReference type="PROSITE-ProRule" id="PRU00282"/>
    </source>
</evidence>
<keyword evidence="3 11" id="KW-0813">Transport</keyword>
<evidence type="ECO:0000256" key="11">
    <source>
        <dbReference type="RuleBase" id="RU000488"/>
    </source>
</evidence>
<dbReference type="OrthoDB" id="434783at2759"/>
<evidence type="ECO:0000313" key="12">
    <source>
        <dbReference type="EMBL" id="KNC97496.1"/>
    </source>
</evidence>
<feature type="repeat" description="Solcar" evidence="10">
    <location>
        <begin position="198"/>
        <end position="285"/>
    </location>
</feature>
<evidence type="ECO:0000256" key="1">
    <source>
        <dbReference type="ARBA" id="ARBA00004448"/>
    </source>
</evidence>
<dbReference type="RefSeq" id="XP_016605536.1">
    <property type="nucleotide sequence ID" value="XM_016755577.1"/>
</dbReference>
<dbReference type="EMBL" id="KQ257464">
    <property type="protein sequence ID" value="KNC97496.1"/>
    <property type="molecule type" value="Genomic_DNA"/>
</dbReference>
<dbReference type="InterPro" id="IPR051752">
    <property type="entry name" value="Mito_2-oxodicarb_carrier"/>
</dbReference>
<accession>A0A0L0H918</accession>
<keyword evidence="5" id="KW-0677">Repeat</keyword>
<feature type="repeat" description="Solcar" evidence="10">
    <location>
        <begin position="8"/>
        <end position="94"/>
    </location>
</feature>
<dbReference type="InterPro" id="IPR018108">
    <property type="entry name" value="MCP_transmembrane"/>
</dbReference>
<evidence type="ECO:0000256" key="9">
    <source>
        <dbReference type="ARBA" id="ARBA00023136"/>
    </source>
</evidence>
<proteinExistence type="inferred from homology"/>
<evidence type="ECO:0000256" key="5">
    <source>
        <dbReference type="ARBA" id="ARBA00022737"/>
    </source>
</evidence>
<evidence type="ECO:0000256" key="8">
    <source>
        <dbReference type="ARBA" id="ARBA00023128"/>
    </source>
</evidence>